<dbReference type="RefSeq" id="WP_248943298.1">
    <property type="nucleotide sequence ID" value="NZ_JAKIKS010000236.1"/>
</dbReference>
<gene>
    <name evidence="6" type="ORF">L2764_26280</name>
</gene>
<dbReference type="InterPro" id="IPR002293">
    <property type="entry name" value="AA/rel_permease1"/>
</dbReference>
<feature type="transmembrane region" description="Helical" evidence="5">
    <location>
        <begin position="336"/>
        <end position="353"/>
    </location>
</feature>
<evidence type="ECO:0000313" key="6">
    <source>
        <dbReference type="EMBL" id="MCL1127870.1"/>
    </source>
</evidence>
<protein>
    <submittedName>
        <fullName evidence="6">APC family permease</fullName>
    </submittedName>
</protein>
<evidence type="ECO:0000256" key="5">
    <source>
        <dbReference type="SAM" id="Phobius"/>
    </source>
</evidence>
<evidence type="ECO:0000256" key="3">
    <source>
        <dbReference type="ARBA" id="ARBA00022989"/>
    </source>
</evidence>
<keyword evidence="4 5" id="KW-0472">Membrane</keyword>
<dbReference type="Pfam" id="PF13520">
    <property type="entry name" value="AA_permease_2"/>
    <property type="match status" value="1"/>
</dbReference>
<accession>A0ABT0LKF3</accession>
<keyword evidence="7" id="KW-1185">Reference proteome</keyword>
<feature type="transmembrane region" description="Helical" evidence="5">
    <location>
        <begin position="389"/>
        <end position="406"/>
    </location>
</feature>
<keyword evidence="3 5" id="KW-1133">Transmembrane helix</keyword>
<comment type="subcellular location">
    <subcellularLocation>
        <location evidence="1">Membrane</location>
        <topology evidence="1">Multi-pass membrane protein</topology>
    </subcellularLocation>
</comment>
<dbReference type="InterPro" id="IPR052962">
    <property type="entry name" value="AA_Transporter_AGT"/>
</dbReference>
<name>A0ABT0LKF3_9GAMM</name>
<feature type="transmembrane region" description="Helical" evidence="5">
    <location>
        <begin position="159"/>
        <end position="178"/>
    </location>
</feature>
<feature type="transmembrane region" description="Helical" evidence="5">
    <location>
        <begin position="42"/>
        <end position="65"/>
    </location>
</feature>
<evidence type="ECO:0000256" key="1">
    <source>
        <dbReference type="ARBA" id="ARBA00004141"/>
    </source>
</evidence>
<feature type="transmembrane region" description="Helical" evidence="5">
    <location>
        <begin position="359"/>
        <end position="377"/>
    </location>
</feature>
<evidence type="ECO:0000256" key="2">
    <source>
        <dbReference type="ARBA" id="ARBA00022692"/>
    </source>
</evidence>
<keyword evidence="2 5" id="KW-0812">Transmembrane</keyword>
<dbReference type="Proteomes" id="UP001203423">
    <property type="component" value="Unassembled WGS sequence"/>
</dbReference>
<dbReference type="Gene3D" id="1.20.1740.10">
    <property type="entry name" value="Amino acid/polyamine transporter I"/>
    <property type="match status" value="1"/>
</dbReference>
<evidence type="ECO:0000256" key="4">
    <source>
        <dbReference type="ARBA" id="ARBA00023136"/>
    </source>
</evidence>
<dbReference type="EMBL" id="JAKIKS010000236">
    <property type="protein sequence ID" value="MCL1127870.1"/>
    <property type="molecule type" value="Genomic_DNA"/>
</dbReference>
<feature type="transmembrane region" description="Helical" evidence="5">
    <location>
        <begin position="233"/>
        <end position="255"/>
    </location>
</feature>
<organism evidence="6 7">
    <name type="scientific">Shewanella surugensis</name>
    <dbReference type="NCBI Taxonomy" id="212020"/>
    <lineage>
        <taxon>Bacteria</taxon>
        <taxon>Pseudomonadati</taxon>
        <taxon>Pseudomonadota</taxon>
        <taxon>Gammaproteobacteria</taxon>
        <taxon>Alteromonadales</taxon>
        <taxon>Shewanellaceae</taxon>
        <taxon>Shewanella</taxon>
    </lineage>
</organism>
<feature type="transmembrane region" description="Helical" evidence="5">
    <location>
        <begin position="86"/>
        <end position="106"/>
    </location>
</feature>
<dbReference type="PANTHER" id="PTHR47547:SF1">
    <property type="entry name" value="ASPARTATE-PROTON SYMPORTER"/>
    <property type="match status" value="1"/>
</dbReference>
<proteinExistence type="predicted"/>
<feature type="transmembrane region" description="Helical" evidence="5">
    <location>
        <begin position="126"/>
        <end position="147"/>
    </location>
</feature>
<sequence>MIKSREKHQISLFSAVLLCCTCMVGSGWLFSSQLVAQNAGNYAFLSWIVAAVIIIGIGTCLSAVVTQHPHRGATTRMSAISHNAMFGIPFAFANWFGIAVVIATEAQATTQYLAPFLGKGIMHNGSLSITGKAIGVGLLCLYLLINWYGLKLLSRVNNIITVLKIFTPLFVITILLVSHIDISNFTQIDNSSYSSKDIITAIVTSGMIYSFNGFQVIASFASEIKNPKKNIPLTIIISVLIVLAFYLLLQFTFMAAVPKEMLTHGWVGVNMDSPIVGLTMVLGLNFLMLLLLADSVIAPSAVGYTYLGTSSRMLFAMSKEKQAPGFLSRHINPKRGFSVPSMMVNFTIAVIFLLQAQSWAGLMVIVTMLHLIGYMAAPISMSALNPKTKPFGLIIFIIITILMMTVPAHDILLSNIVITTLSVGYMIIHGRKHIKESLMFGSPFLLFLWSVYFSHSMIIASILAVIFFLFVTHSRYVDTCRHYRNKQRQQPHPTEKIAQT</sequence>
<feature type="transmembrane region" description="Helical" evidence="5">
    <location>
        <begin position="12"/>
        <end position="30"/>
    </location>
</feature>
<feature type="transmembrane region" description="Helical" evidence="5">
    <location>
        <begin position="275"/>
        <end position="307"/>
    </location>
</feature>
<feature type="transmembrane region" description="Helical" evidence="5">
    <location>
        <begin position="440"/>
        <end position="471"/>
    </location>
</feature>
<feature type="transmembrane region" description="Helical" evidence="5">
    <location>
        <begin position="198"/>
        <end position="221"/>
    </location>
</feature>
<dbReference type="PANTHER" id="PTHR47547">
    <property type="match status" value="1"/>
</dbReference>
<comment type="caution">
    <text evidence="6">The sequence shown here is derived from an EMBL/GenBank/DDBJ whole genome shotgun (WGS) entry which is preliminary data.</text>
</comment>
<reference evidence="6 7" key="1">
    <citation type="submission" date="2022-01" db="EMBL/GenBank/DDBJ databases">
        <title>Whole genome-based taxonomy of the Shewanellaceae.</title>
        <authorList>
            <person name="Martin-Rodriguez A.J."/>
        </authorList>
    </citation>
    <scope>NUCLEOTIDE SEQUENCE [LARGE SCALE GENOMIC DNA]</scope>
    <source>
        <strain evidence="6 7">DSM 17177</strain>
    </source>
</reference>
<evidence type="ECO:0000313" key="7">
    <source>
        <dbReference type="Proteomes" id="UP001203423"/>
    </source>
</evidence>